<feature type="compositionally biased region" description="Low complexity" evidence="1">
    <location>
        <begin position="223"/>
        <end position="241"/>
    </location>
</feature>
<evidence type="ECO:0000256" key="1">
    <source>
        <dbReference type="SAM" id="MobiDB-lite"/>
    </source>
</evidence>
<name>A0ABD0QTX8_CIRMR</name>
<keyword evidence="3" id="KW-1185">Reference proteome</keyword>
<feature type="non-terminal residue" evidence="2">
    <location>
        <position position="294"/>
    </location>
</feature>
<proteinExistence type="predicted"/>
<feature type="non-terminal residue" evidence="2">
    <location>
        <position position="1"/>
    </location>
</feature>
<dbReference type="AlphaFoldDB" id="A0ABD0QTX8"/>
<comment type="caution">
    <text evidence="2">The sequence shown here is derived from an EMBL/GenBank/DDBJ whole genome shotgun (WGS) entry which is preliminary data.</text>
</comment>
<dbReference type="Proteomes" id="UP001529510">
    <property type="component" value="Unassembled WGS sequence"/>
</dbReference>
<protein>
    <submittedName>
        <fullName evidence="2">Uncharacterized protein</fullName>
    </submittedName>
</protein>
<evidence type="ECO:0000313" key="2">
    <source>
        <dbReference type="EMBL" id="KAL0189659.1"/>
    </source>
</evidence>
<accession>A0ABD0QTX8</accession>
<sequence length="294" mass="32090">VFAGMSDGLVAVYSLIDDMPVEGETYICSHTINKHLLNMEDSDPRQRPYAVRSIVPVSTGSEVWYTNGPGVLVIDSLALQPIRRLDPYLPPSCVVSMVSSASCWGDEAVWCLDDHTNTLLMYHAASYQICATYNCGDANPLRDVFLVQRPAGVMTPVTPDVDVDEESLPAELDPLKVTVTHSEDAGTQILCQQDSLDYCSMTSSGFSSEQLDQICDFPHIERSSSGPLSSLTSSSSMPLSTDFEEMDRPLDEQLSPESFQSRSATDPELAAQSCTPTQLQALNIIPVNSTIWVP</sequence>
<reference evidence="2 3" key="1">
    <citation type="submission" date="2024-05" db="EMBL/GenBank/DDBJ databases">
        <title>Genome sequencing and assembly of Indian major carp, Cirrhinus mrigala (Hamilton, 1822).</title>
        <authorList>
            <person name="Mohindra V."/>
            <person name="Chowdhury L.M."/>
            <person name="Lal K."/>
            <person name="Jena J.K."/>
        </authorList>
    </citation>
    <scope>NUCLEOTIDE SEQUENCE [LARGE SCALE GENOMIC DNA]</scope>
    <source>
        <strain evidence="2">CM1030</strain>
        <tissue evidence="2">Blood</tissue>
    </source>
</reference>
<gene>
    <name evidence="2" type="ORF">M9458_016758</name>
</gene>
<feature type="compositionally biased region" description="Polar residues" evidence="1">
    <location>
        <begin position="255"/>
        <end position="264"/>
    </location>
</feature>
<organism evidence="2 3">
    <name type="scientific">Cirrhinus mrigala</name>
    <name type="common">Mrigala</name>
    <dbReference type="NCBI Taxonomy" id="683832"/>
    <lineage>
        <taxon>Eukaryota</taxon>
        <taxon>Metazoa</taxon>
        <taxon>Chordata</taxon>
        <taxon>Craniata</taxon>
        <taxon>Vertebrata</taxon>
        <taxon>Euteleostomi</taxon>
        <taxon>Actinopterygii</taxon>
        <taxon>Neopterygii</taxon>
        <taxon>Teleostei</taxon>
        <taxon>Ostariophysi</taxon>
        <taxon>Cypriniformes</taxon>
        <taxon>Cyprinidae</taxon>
        <taxon>Labeoninae</taxon>
        <taxon>Labeonini</taxon>
        <taxon>Cirrhinus</taxon>
    </lineage>
</organism>
<feature type="region of interest" description="Disordered" evidence="1">
    <location>
        <begin position="223"/>
        <end position="272"/>
    </location>
</feature>
<evidence type="ECO:0000313" key="3">
    <source>
        <dbReference type="Proteomes" id="UP001529510"/>
    </source>
</evidence>
<dbReference type="EMBL" id="JAMKFB020000007">
    <property type="protein sequence ID" value="KAL0189659.1"/>
    <property type="molecule type" value="Genomic_DNA"/>
</dbReference>